<evidence type="ECO:0000256" key="11">
    <source>
        <dbReference type="ARBA" id="ARBA00023136"/>
    </source>
</evidence>
<dbReference type="Proteomes" id="UP000826722">
    <property type="component" value="Chromosome"/>
</dbReference>
<evidence type="ECO:0000256" key="5">
    <source>
        <dbReference type="ARBA" id="ARBA00022496"/>
    </source>
</evidence>
<keyword evidence="12 19" id="KW-0675">Receptor</keyword>
<evidence type="ECO:0000256" key="3">
    <source>
        <dbReference type="ARBA" id="ARBA00022448"/>
    </source>
</evidence>
<organism evidence="19 20">
    <name type="scientific">Methyloradius palustris</name>
    <dbReference type="NCBI Taxonomy" id="2778876"/>
    <lineage>
        <taxon>Bacteria</taxon>
        <taxon>Pseudomonadati</taxon>
        <taxon>Pseudomonadota</taxon>
        <taxon>Betaproteobacteria</taxon>
        <taxon>Nitrosomonadales</taxon>
        <taxon>Methylophilaceae</taxon>
        <taxon>Methyloradius</taxon>
    </lineage>
</organism>
<dbReference type="RefSeq" id="WP_221763968.1">
    <property type="nucleotide sequence ID" value="NZ_AP024110.1"/>
</dbReference>
<dbReference type="InterPro" id="IPR012910">
    <property type="entry name" value="Plug_dom"/>
</dbReference>
<evidence type="ECO:0000256" key="4">
    <source>
        <dbReference type="ARBA" id="ARBA00022452"/>
    </source>
</evidence>
<feature type="domain" description="TonB-dependent receptor plug" evidence="18">
    <location>
        <begin position="53"/>
        <end position="162"/>
    </location>
</feature>
<evidence type="ECO:0000313" key="20">
    <source>
        <dbReference type="Proteomes" id="UP000826722"/>
    </source>
</evidence>
<comment type="similarity">
    <text evidence="2 14 15">Belongs to the TonB-dependent receptor family.</text>
</comment>
<dbReference type="SUPFAM" id="SSF56935">
    <property type="entry name" value="Porins"/>
    <property type="match status" value="1"/>
</dbReference>
<keyword evidence="20" id="KW-1185">Reference proteome</keyword>
<sequence length="729" mass="79115">MFTRKIVPLALMSIYGFSLSVSAEETAAPSTEKITITAPVVVTATRMEQNSFDLPVSIDSIDSEKIRDGQLQANISESLVRIPGIVAQSRGQYAQDIQISSRGFGARSQFGVRGIRLYADGIPLTMPDGQGQAGTFDLGSAKSIEVMRGPFSALYGNSSGGVVQIFTEDGPPDLTLGGSFTAGSYGTQRSSVKVGGTSQEFNYTANYSHLESDGYRDHSAVRRDLFNAKLGIQLNEDNHLTIILTDLDQPVSQDPLGLTKPQWSTNPKQAVASAYTFNTRVQKSQTHLGVKLDHTIDEDNTISVVAYGGERQNTQYLPTTVFAQTSGPGSGNGALYSSGGLSKINRDFGGIDLRYVHKGQLADRPYNIAVGTNFDSMTDERTGYNNFIGGSTCGVNATCGVQGALRRNESDNARNFDQYVQGQWSPLERFDVIAGARHSTVDISSNDHYLSNGNDSGSVTFQKTTSVIGAIFKVTPAFNLYANAGKGFETPTLIEMAYNPSGAAGLNFGLKPSTSNNYEIGAKAFLGDNTRANIAIFKTDTENEIVTATNSGGRTTYKNATTTSRNGFEASVDSTLNYGFTAYAAYTYIEAKYNDAFRTCVGNAPCTVGNTTIPSDNYIPGIYGQSLYTELAWKYVPTNFSTAFEVRANSKMYVNDLNSENAPGYTLLNWRGGFTQKLQQWKVSEFVRIENIFDRNYVGSVRINDANSQFYESGAERNWLAGLNASYTF</sequence>
<keyword evidence="8" id="KW-0408">Iron</keyword>
<proteinExistence type="inferred from homology"/>
<dbReference type="PANTHER" id="PTHR32552">
    <property type="entry name" value="FERRICHROME IRON RECEPTOR-RELATED"/>
    <property type="match status" value="1"/>
</dbReference>
<dbReference type="CDD" id="cd01347">
    <property type="entry name" value="ligand_gated_channel"/>
    <property type="match status" value="1"/>
</dbReference>
<dbReference type="EMBL" id="AP024110">
    <property type="protein sequence ID" value="BCM25926.1"/>
    <property type="molecule type" value="Genomic_DNA"/>
</dbReference>
<evidence type="ECO:0000256" key="10">
    <source>
        <dbReference type="ARBA" id="ARBA00023077"/>
    </source>
</evidence>
<gene>
    <name evidence="19" type="ORF">ZMTM_21850</name>
</gene>
<feature type="domain" description="TonB-dependent receptor-like beta-barrel" evidence="17">
    <location>
        <begin position="261"/>
        <end position="683"/>
    </location>
</feature>
<keyword evidence="7 16" id="KW-0732">Signal</keyword>
<keyword evidence="13 14" id="KW-0998">Cell outer membrane</keyword>
<keyword evidence="4 14" id="KW-1134">Transmembrane beta strand</keyword>
<feature type="chain" id="PRO_5034574339" evidence="16">
    <location>
        <begin position="24"/>
        <end position="729"/>
    </location>
</feature>
<dbReference type="GO" id="GO:0015344">
    <property type="term" value="F:siderophore uptake transmembrane transporter activity"/>
    <property type="evidence" value="ECO:0007669"/>
    <property type="project" value="TreeGrafter"/>
</dbReference>
<evidence type="ECO:0000259" key="18">
    <source>
        <dbReference type="Pfam" id="PF07715"/>
    </source>
</evidence>
<keyword evidence="3 14" id="KW-0813">Transport</keyword>
<keyword evidence="9" id="KW-0406">Ion transport</keyword>
<dbReference type="Pfam" id="PF00593">
    <property type="entry name" value="TonB_dep_Rec_b-barrel"/>
    <property type="match status" value="1"/>
</dbReference>
<dbReference type="InterPro" id="IPR039426">
    <property type="entry name" value="TonB-dep_rcpt-like"/>
</dbReference>
<reference evidence="19" key="1">
    <citation type="journal article" date="2021" name="Arch. Microbiol.">
        <title>Methyloradius palustris gen. nov., sp. nov., a methanol-oxidizing bacterium isolated from snow.</title>
        <authorList>
            <person name="Miyadera T."/>
            <person name="Kojima H."/>
            <person name="Fukui M."/>
        </authorList>
    </citation>
    <scope>NUCLEOTIDE SEQUENCE</scope>
    <source>
        <strain evidence="19">Zm11</strain>
    </source>
</reference>
<keyword evidence="10 15" id="KW-0798">TonB box</keyword>
<evidence type="ECO:0000256" key="2">
    <source>
        <dbReference type="ARBA" id="ARBA00009810"/>
    </source>
</evidence>
<dbReference type="InterPro" id="IPR000531">
    <property type="entry name" value="Beta-barrel_TonB"/>
</dbReference>
<comment type="subcellular location">
    <subcellularLocation>
        <location evidence="1 14">Cell outer membrane</location>
        <topology evidence="1 14">Multi-pass membrane protein</topology>
    </subcellularLocation>
</comment>
<dbReference type="KEGG" id="mpau:ZMTM_21850"/>
<dbReference type="Gene3D" id="2.40.170.20">
    <property type="entry name" value="TonB-dependent receptor, beta-barrel domain"/>
    <property type="match status" value="1"/>
</dbReference>
<evidence type="ECO:0000256" key="12">
    <source>
        <dbReference type="ARBA" id="ARBA00023170"/>
    </source>
</evidence>
<evidence type="ECO:0000256" key="8">
    <source>
        <dbReference type="ARBA" id="ARBA00023004"/>
    </source>
</evidence>
<evidence type="ECO:0000313" key="19">
    <source>
        <dbReference type="EMBL" id="BCM25926.1"/>
    </source>
</evidence>
<name>A0A8D5GAA9_9PROT</name>
<keyword evidence="11 14" id="KW-0472">Membrane</keyword>
<keyword evidence="6 14" id="KW-0812">Transmembrane</keyword>
<evidence type="ECO:0000256" key="7">
    <source>
        <dbReference type="ARBA" id="ARBA00022729"/>
    </source>
</evidence>
<dbReference type="Pfam" id="PF07715">
    <property type="entry name" value="Plug"/>
    <property type="match status" value="1"/>
</dbReference>
<dbReference type="Gene3D" id="2.170.130.10">
    <property type="entry name" value="TonB-dependent receptor, plug domain"/>
    <property type="match status" value="1"/>
</dbReference>
<evidence type="ECO:0000256" key="1">
    <source>
        <dbReference type="ARBA" id="ARBA00004571"/>
    </source>
</evidence>
<dbReference type="PROSITE" id="PS52016">
    <property type="entry name" value="TONB_DEPENDENT_REC_3"/>
    <property type="match status" value="1"/>
</dbReference>
<evidence type="ECO:0000259" key="17">
    <source>
        <dbReference type="Pfam" id="PF00593"/>
    </source>
</evidence>
<protein>
    <submittedName>
        <fullName evidence="19">TonB-dependent receptor</fullName>
    </submittedName>
</protein>
<dbReference type="PANTHER" id="PTHR32552:SF68">
    <property type="entry name" value="FERRICHROME OUTER MEMBRANE TRANSPORTER_PHAGE RECEPTOR"/>
    <property type="match status" value="1"/>
</dbReference>
<evidence type="ECO:0000256" key="13">
    <source>
        <dbReference type="ARBA" id="ARBA00023237"/>
    </source>
</evidence>
<evidence type="ECO:0000256" key="15">
    <source>
        <dbReference type="RuleBase" id="RU003357"/>
    </source>
</evidence>
<evidence type="ECO:0000256" key="9">
    <source>
        <dbReference type="ARBA" id="ARBA00023065"/>
    </source>
</evidence>
<dbReference type="AlphaFoldDB" id="A0A8D5GAA9"/>
<feature type="signal peptide" evidence="16">
    <location>
        <begin position="1"/>
        <end position="23"/>
    </location>
</feature>
<evidence type="ECO:0000256" key="14">
    <source>
        <dbReference type="PROSITE-ProRule" id="PRU01360"/>
    </source>
</evidence>
<dbReference type="InterPro" id="IPR037066">
    <property type="entry name" value="Plug_dom_sf"/>
</dbReference>
<evidence type="ECO:0000256" key="16">
    <source>
        <dbReference type="SAM" id="SignalP"/>
    </source>
</evidence>
<keyword evidence="5" id="KW-0410">Iron transport</keyword>
<accession>A0A8D5GAA9</accession>
<dbReference type="InterPro" id="IPR036942">
    <property type="entry name" value="Beta-barrel_TonB_sf"/>
</dbReference>
<evidence type="ECO:0000256" key="6">
    <source>
        <dbReference type="ARBA" id="ARBA00022692"/>
    </source>
</evidence>
<dbReference type="GO" id="GO:0009279">
    <property type="term" value="C:cell outer membrane"/>
    <property type="evidence" value="ECO:0007669"/>
    <property type="project" value="UniProtKB-SubCell"/>
</dbReference>